<keyword evidence="3" id="KW-1185">Reference proteome</keyword>
<dbReference type="AlphaFoldDB" id="A0A498KPQ6"/>
<comment type="caution">
    <text evidence="2">The sequence shown here is derived from an EMBL/GenBank/DDBJ whole genome shotgun (WGS) entry which is preliminary data.</text>
</comment>
<dbReference type="EMBL" id="RDQH01000327">
    <property type="protein sequence ID" value="RXI07695.1"/>
    <property type="molecule type" value="Genomic_DNA"/>
</dbReference>
<feature type="compositionally biased region" description="Acidic residues" evidence="1">
    <location>
        <begin position="79"/>
        <end position="97"/>
    </location>
</feature>
<dbReference type="Proteomes" id="UP000290289">
    <property type="component" value="Chromosome 1"/>
</dbReference>
<evidence type="ECO:0000313" key="2">
    <source>
        <dbReference type="EMBL" id="RXI07695.1"/>
    </source>
</evidence>
<evidence type="ECO:0000256" key="1">
    <source>
        <dbReference type="SAM" id="MobiDB-lite"/>
    </source>
</evidence>
<evidence type="ECO:0000313" key="3">
    <source>
        <dbReference type="Proteomes" id="UP000290289"/>
    </source>
</evidence>
<organism evidence="2 3">
    <name type="scientific">Malus domestica</name>
    <name type="common">Apple</name>
    <name type="synonym">Pyrus malus</name>
    <dbReference type="NCBI Taxonomy" id="3750"/>
    <lineage>
        <taxon>Eukaryota</taxon>
        <taxon>Viridiplantae</taxon>
        <taxon>Streptophyta</taxon>
        <taxon>Embryophyta</taxon>
        <taxon>Tracheophyta</taxon>
        <taxon>Spermatophyta</taxon>
        <taxon>Magnoliopsida</taxon>
        <taxon>eudicotyledons</taxon>
        <taxon>Gunneridae</taxon>
        <taxon>Pentapetalae</taxon>
        <taxon>rosids</taxon>
        <taxon>fabids</taxon>
        <taxon>Rosales</taxon>
        <taxon>Rosaceae</taxon>
        <taxon>Amygdaloideae</taxon>
        <taxon>Maleae</taxon>
        <taxon>Malus</taxon>
    </lineage>
</organism>
<dbReference type="PANTHER" id="PTHR47864">
    <property type="entry name" value="TRANSMEMBRANE PROTEIN"/>
    <property type="match status" value="1"/>
</dbReference>
<dbReference type="PANTHER" id="PTHR47864:SF2">
    <property type="entry name" value="MYB_SANT-LIKE DNA-BINDING DOMAIN PROTEIN"/>
    <property type="match status" value="1"/>
</dbReference>
<feature type="region of interest" description="Disordered" evidence="1">
    <location>
        <begin position="76"/>
        <end position="105"/>
    </location>
</feature>
<name>A0A498KPQ6_MALDO</name>
<accession>A0A498KPQ6</accession>
<sequence length="105" mass="11997">MMIFHSHPKSQGVRKKTFVDYEDLMIVFCNGTAKGNNSIGLGDDTDATTYRVEESRPINVNLCRVAQLSLRKECHSDEFPIELEDDESEDEENDDELGNQTQEQQ</sequence>
<gene>
    <name evidence="2" type="ORF">DVH24_005468</name>
</gene>
<dbReference type="InterPro" id="IPR055314">
    <property type="entry name" value="At2g29880-like"/>
</dbReference>
<reference evidence="2 3" key="1">
    <citation type="submission" date="2018-10" db="EMBL/GenBank/DDBJ databases">
        <title>A high-quality apple genome assembly.</title>
        <authorList>
            <person name="Hu J."/>
        </authorList>
    </citation>
    <scope>NUCLEOTIDE SEQUENCE [LARGE SCALE GENOMIC DNA]</scope>
    <source>
        <strain evidence="3">cv. HFTH1</strain>
        <tissue evidence="2">Young leaf</tissue>
    </source>
</reference>
<protein>
    <submittedName>
        <fullName evidence="2">Uncharacterized protein</fullName>
    </submittedName>
</protein>
<proteinExistence type="predicted"/>